<sequence>MMAQSSIEYGGNTLKDFDTLDAIRKLVPRPSNLPRDRLEDDEELDREPIVEADSLEGQVKAKDGEAKGKAIEKQEPSEVKPKPKRDTKSPFRRVELKPNRKRAVKNEEAQEQEQESSSETDVPPKTSAANPFEEIATRGPPRDYLYMKQLRNRHRKNRKRNRRRYRKHGFLSRDDILKAKPNPEEAPSVKMPEENTKAKAEFEQIDIRQKTWEREMKATEEKRKEMEEKAKLPPRKPEDEELEEEILKDPLELRLEAEEKKKRGGIGKDGLTIKRLPNNPYRDVDIRKPTVIELPIPPGDDEEENLKKN</sequence>
<comment type="caution">
    <text evidence="2">The sequence shown here is derived from an EMBL/GenBank/DDBJ whole genome shotgun (WGS) entry which is preliminary data.</text>
</comment>
<organism evidence="2 3">
    <name type="scientific">Caenorhabditis angaria</name>
    <dbReference type="NCBI Taxonomy" id="860376"/>
    <lineage>
        <taxon>Eukaryota</taxon>
        <taxon>Metazoa</taxon>
        <taxon>Ecdysozoa</taxon>
        <taxon>Nematoda</taxon>
        <taxon>Chromadorea</taxon>
        <taxon>Rhabditida</taxon>
        <taxon>Rhabditina</taxon>
        <taxon>Rhabditomorpha</taxon>
        <taxon>Rhabditoidea</taxon>
        <taxon>Rhabditidae</taxon>
        <taxon>Peloderinae</taxon>
        <taxon>Caenorhabditis</taxon>
    </lineage>
</organism>
<feature type="region of interest" description="Disordered" evidence="1">
    <location>
        <begin position="218"/>
        <end position="286"/>
    </location>
</feature>
<proteinExistence type="predicted"/>
<dbReference type="OrthoDB" id="5870726at2759"/>
<protein>
    <submittedName>
        <fullName evidence="2">Uncharacterized protein</fullName>
    </submittedName>
</protein>
<feature type="compositionally biased region" description="Basic and acidic residues" evidence="1">
    <location>
        <begin position="245"/>
        <end position="261"/>
    </location>
</feature>
<feature type="region of interest" description="Disordered" evidence="1">
    <location>
        <begin position="26"/>
        <end position="199"/>
    </location>
</feature>
<feature type="compositionally biased region" description="Acidic residues" evidence="1">
    <location>
        <begin position="109"/>
        <end position="118"/>
    </location>
</feature>
<name>A0A9P1N4S3_9PELO</name>
<evidence type="ECO:0000313" key="2">
    <source>
        <dbReference type="EMBL" id="CAI5447822.1"/>
    </source>
</evidence>
<evidence type="ECO:0000313" key="3">
    <source>
        <dbReference type="Proteomes" id="UP001152747"/>
    </source>
</evidence>
<feature type="compositionally biased region" description="Basic and acidic residues" evidence="1">
    <location>
        <begin position="218"/>
        <end position="238"/>
    </location>
</feature>
<gene>
    <name evidence="2" type="ORF">CAMP_LOCUS10459</name>
</gene>
<evidence type="ECO:0000256" key="1">
    <source>
        <dbReference type="SAM" id="MobiDB-lite"/>
    </source>
</evidence>
<accession>A0A9P1N4S3</accession>
<feature type="compositionally biased region" description="Basic and acidic residues" evidence="1">
    <location>
        <begin position="59"/>
        <end position="108"/>
    </location>
</feature>
<dbReference type="EMBL" id="CANHGI010000004">
    <property type="protein sequence ID" value="CAI5447822.1"/>
    <property type="molecule type" value="Genomic_DNA"/>
</dbReference>
<dbReference type="AlphaFoldDB" id="A0A9P1N4S3"/>
<feature type="compositionally biased region" description="Basic residues" evidence="1">
    <location>
        <begin position="150"/>
        <end position="170"/>
    </location>
</feature>
<feature type="compositionally biased region" description="Basic and acidic residues" evidence="1">
    <location>
        <begin position="171"/>
        <end position="183"/>
    </location>
</feature>
<dbReference type="Proteomes" id="UP001152747">
    <property type="component" value="Unassembled WGS sequence"/>
</dbReference>
<keyword evidence="3" id="KW-1185">Reference proteome</keyword>
<reference evidence="2" key="1">
    <citation type="submission" date="2022-11" db="EMBL/GenBank/DDBJ databases">
        <authorList>
            <person name="Kikuchi T."/>
        </authorList>
    </citation>
    <scope>NUCLEOTIDE SEQUENCE</scope>
    <source>
        <strain evidence="2">PS1010</strain>
    </source>
</reference>